<evidence type="ECO:0000256" key="3">
    <source>
        <dbReference type="RuleBase" id="RU000363"/>
    </source>
</evidence>
<comment type="caution">
    <text evidence="5">The sequence shown here is derived from an EMBL/GenBank/DDBJ whole genome shotgun (WGS) entry which is preliminary data.</text>
</comment>
<dbReference type="InterPro" id="IPR050259">
    <property type="entry name" value="SDR"/>
</dbReference>
<accession>A0ABT3YI49</accession>
<organism evidence="5 6">
    <name type="scientific">Hoeflea ulvae</name>
    <dbReference type="NCBI Taxonomy" id="2983764"/>
    <lineage>
        <taxon>Bacteria</taxon>
        <taxon>Pseudomonadati</taxon>
        <taxon>Pseudomonadota</taxon>
        <taxon>Alphaproteobacteria</taxon>
        <taxon>Hyphomicrobiales</taxon>
        <taxon>Rhizobiaceae</taxon>
        <taxon>Hoeflea</taxon>
    </lineage>
</organism>
<keyword evidence="6" id="KW-1185">Reference proteome</keyword>
<dbReference type="InterPro" id="IPR057326">
    <property type="entry name" value="KR_dom"/>
</dbReference>
<dbReference type="PANTHER" id="PTHR42879:SF2">
    <property type="entry name" value="3-OXOACYL-[ACYL-CARRIER-PROTEIN] REDUCTASE FABG"/>
    <property type="match status" value="1"/>
</dbReference>
<dbReference type="Proteomes" id="UP001081283">
    <property type="component" value="Unassembled WGS sequence"/>
</dbReference>
<protein>
    <submittedName>
        <fullName evidence="5">SDR family oxidoreductase</fullName>
    </submittedName>
</protein>
<sequence length="253" mass="26239">MSELLGHHAIVTGAGSGVGEAIALALAARGARVTAIGRRLEPLQALARKDDRIFAATADVTDAGAMAVAMEEAVKKNGAPTIVIANAGSAESAPFHRTSAESFRSTLDVNLTGVFNTFQAGFAKMNRKQPGRLIAVASTAGLKGYPYVSAYCAAKHGVVGLVRSLAQELAKTGVTVNAVCPGFTDTPMLQRSIDNIVEKTGRSREESVASLRDVNPQGRFIQPDEIAETVIWLCSDAAASVTGQAISLSGGET</sequence>
<evidence type="ECO:0000256" key="1">
    <source>
        <dbReference type="ARBA" id="ARBA00006484"/>
    </source>
</evidence>
<dbReference type="PROSITE" id="PS00061">
    <property type="entry name" value="ADH_SHORT"/>
    <property type="match status" value="1"/>
</dbReference>
<gene>
    <name evidence="5" type="ORF">OEG82_16305</name>
</gene>
<dbReference type="SMART" id="SM00822">
    <property type="entry name" value="PKS_KR"/>
    <property type="match status" value="1"/>
</dbReference>
<evidence type="ECO:0000313" key="5">
    <source>
        <dbReference type="EMBL" id="MCY0095566.1"/>
    </source>
</evidence>
<evidence type="ECO:0000259" key="4">
    <source>
        <dbReference type="SMART" id="SM00822"/>
    </source>
</evidence>
<dbReference type="EMBL" id="JAOVZQ010000001">
    <property type="protein sequence ID" value="MCY0095566.1"/>
    <property type="molecule type" value="Genomic_DNA"/>
</dbReference>
<reference evidence="5" key="1">
    <citation type="submission" date="2022-10" db="EMBL/GenBank/DDBJ databases">
        <title>Hoeflea sp. J2-29, isolated from marine algae.</title>
        <authorList>
            <person name="Kristyanto S."/>
            <person name="Kim J.M."/>
            <person name="Jeon C.O."/>
        </authorList>
    </citation>
    <scope>NUCLEOTIDE SEQUENCE</scope>
    <source>
        <strain evidence="5">J2-29</strain>
    </source>
</reference>
<name>A0ABT3YI49_9HYPH</name>
<dbReference type="SUPFAM" id="SSF51735">
    <property type="entry name" value="NAD(P)-binding Rossmann-fold domains"/>
    <property type="match status" value="1"/>
</dbReference>
<evidence type="ECO:0000256" key="2">
    <source>
        <dbReference type="ARBA" id="ARBA00023002"/>
    </source>
</evidence>
<dbReference type="RefSeq" id="WP_267613447.1">
    <property type="nucleotide sequence ID" value="NZ_JAOVZQ010000001.1"/>
</dbReference>
<evidence type="ECO:0000313" key="6">
    <source>
        <dbReference type="Proteomes" id="UP001081283"/>
    </source>
</evidence>
<dbReference type="CDD" id="cd05233">
    <property type="entry name" value="SDR_c"/>
    <property type="match status" value="1"/>
</dbReference>
<proteinExistence type="inferred from homology"/>
<keyword evidence="2" id="KW-0560">Oxidoreductase</keyword>
<dbReference type="InterPro" id="IPR002347">
    <property type="entry name" value="SDR_fam"/>
</dbReference>
<dbReference type="Pfam" id="PF00106">
    <property type="entry name" value="adh_short"/>
    <property type="match status" value="1"/>
</dbReference>
<dbReference type="Gene3D" id="3.40.50.720">
    <property type="entry name" value="NAD(P)-binding Rossmann-like Domain"/>
    <property type="match status" value="1"/>
</dbReference>
<dbReference type="InterPro" id="IPR036291">
    <property type="entry name" value="NAD(P)-bd_dom_sf"/>
</dbReference>
<dbReference type="InterPro" id="IPR020904">
    <property type="entry name" value="Sc_DH/Rdtase_CS"/>
</dbReference>
<dbReference type="PANTHER" id="PTHR42879">
    <property type="entry name" value="3-OXOACYL-(ACYL-CARRIER-PROTEIN) REDUCTASE"/>
    <property type="match status" value="1"/>
</dbReference>
<feature type="domain" description="Ketoreductase" evidence="4">
    <location>
        <begin position="7"/>
        <end position="186"/>
    </location>
</feature>
<comment type="similarity">
    <text evidence="1 3">Belongs to the short-chain dehydrogenases/reductases (SDR) family.</text>
</comment>
<dbReference type="PRINTS" id="PR00080">
    <property type="entry name" value="SDRFAMILY"/>
</dbReference>
<dbReference type="PRINTS" id="PR00081">
    <property type="entry name" value="GDHRDH"/>
</dbReference>